<organism evidence="4 5">
    <name type="scientific">Bifidobacterium bifidum</name>
    <dbReference type="NCBI Taxonomy" id="1681"/>
    <lineage>
        <taxon>Bacteria</taxon>
        <taxon>Bacillati</taxon>
        <taxon>Actinomycetota</taxon>
        <taxon>Actinomycetes</taxon>
        <taxon>Bifidobacteriales</taxon>
        <taxon>Bifidobacteriaceae</taxon>
        <taxon>Bifidobacterium</taxon>
    </lineage>
</organism>
<dbReference type="Pfam" id="PF07523">
    <property type="entry name" value="Big_3"/>
    <property type="match status" value="1"/>
</dbReference>
<dbReference type="Gene3D" id="2.60.40.3630">
    <property type="match status" value="1"/>
</dbReference>
<dbReference type="PATRIC" id="fig|1681.53.peg.1161"/>
<feature type="transmembrane region" description="Helical" evidence="2">
    <location>
        <begin position="171"/>
        <end position="191"/>
    </location>
</feature>
<evidence type="ECO:0000256" key="2">
    <source>
        <dbReference type="SAM" id="Phobius"/>
    </source>
</evidence>
<keyword evidence="2" id="KW-0472">Membrane</keyword>
<keyword evidence="2" id="KW-0812">Transmembrane</keyword>
<feature type="transmembrane region" description="Helical" evidence="2">
    <location>
        <begin position="242"/>
        <end position="261"/>
    </location>
</feature>
<gene>
    <name evidence="4" type="ORF">HMPREF3196_01181</name>
</gene>
<name>A0A133KPB8_BIFBI</name>
<feature type="compositionally biased region" description="Polar residues" evidence="1">
    <location>
        <begin position="102"/>
        <end position="131"/>
    </location>
</feature>
<evidence type="ECO:0000313" key="4">
    <source>
        <dbReference type="EMBL" id="KWZ81260.1"/>
    </source>
</evidence>
<evidence type="ECO:0000256" key="1">
    <source>
        <dbReference type="SAM" id="MobiDB-lite"/>
    </source>
</evidence>
<protein>
    <recommendedName>
        <fullName evidence="3">Ig-like domain-containing protein</fullName>
    </recommendedName>
</protein>
<reference evidence="4 5" key="1">
    <citation type="submission" date="2016-01" db="EMBL/GenBank/DDBJ databases">
        <authorList>
            <person name="Oliw E.H."/>
        </authorList>
    </citation>
    <scope>NUCLEOTIDE SEQUENCE [LARGE SCALE GENOMIC DNA]</scope>
    <source>
        <strain evidence="4 5">MJR8628B</strain>
    </source>
</reference>
<dbReference type="InterPro" id="IPR022038">
    <property type="entry name" value="Ig-like_bact"/>
</dbReference>
<feature type="transmembrane region" description="Helical" evidence="2">
    <location>
        <begin position="140"/>
        <end position="164"/>
    </location>
</feature>
<dbReference type="EMBL" id="LRPO01000033">
    <property type="protein sequence ID" value="KWZ81260.1"/>
    <property type="molecule type" value="Genomic_DNA"/>
</dbReference>
<sequence>MTTNLGETFRLALAALRSTVGDAKFREIEKTWVQEHQEQTVTTAEFVKFASGKSTKAIDPTDEAVTYHYDFAKPSGAAKITVTYDGQTASFTVKVTADAGNKTGNNPKQQASPVQNGNTSTQPNGVSNPLSKTGASTAPIITLAALTLLTGGVNADTVWLFAAWLRRERSLWGNAVAVLATSMMTVVIASFGDRLPPLCGAGGGQVSCDAVAQYRQGIRALPDWRSWTDVQAWWPAYSAPKAALTAAIVFALTQYGSVLFVKTMIREYGKDPTWWPHGCGTRRLPSPGSPSICGWVSSRSSC</sequence>
<dbReference type="AlphaFoldDB" id="A0A133KPB8"/>
<feature type="domain" description="Ig-like" evidence="3">
    <location>
        <begin position="50"/>
        <end position="95"/>
    </location>
</feature>
<proteinExistence type="predicted"/>
<evidence type="ECO:0000313" key="5">
    <source>
        <dbReference type="Proteomes" id="UP000070092"/>
    </source>
</evidence>
<evidence type="ECO:0000259" key="3">
    <source>
        <dbReference type="Pfam" id="PF07523"/>
    </source>
</evidence>
<dbReference type="Proteomes" id="UP000070092">
    <property type="component" value="Unassembled WGS sequence"/>
</dbReference>
<keyword evidence="2" id="KW-1133">Transmembrane helix</keyword>
<accession>A0A133KPB8</accession>
<feature type="region of interest" description="Disordered" evidence="1">
    <location>
        <begin position="100"/>
        <end position="131"/>
    </location>
</feature>
<comment type="caution">
    <text evidence="4">The sequence shown here is derived from an EMBL/GenBank/DDBJ whole genome shotgun (WGS) entry which is preliminary data.</text>
</comment>